<accession>A0ABS6VRF9</accession>
<comment type="caution">
    <text evidence="2">The sequence shown here is derived from an EMBL/GenBank/DDBJ whole genome shotgun (WGS) entry which is preliminary data.</text>
</comment>
<organism evidence="2 3">
    <name type="scientific">Zhongshania aquimaris</name>
    <dbReference type="NCBI Taxonomy" id="2857107"/>
    <lineage>
        <taxon>Bacteria</taxon>
        <taxon>Pseudomonadati</taxon>
        <taxon>Pseudomonadota</taxon>
        <taxon>Gammaproteobacteria</taxon>
        <taxon>Cellvibrionales</taxon>
        <taxon>Spongiibacteraceae</taxon>
        <taxon>Zhongshania</taxon>
    </lineage>
</organism>
<keyword evidence="1" id="KW-0732">Signal</keyword>
<dbReference type="NCBIfam" id="TIGR02001">
    <property type="entry name" value="gcw_chp"/>
    <property type="match status" value="1"/>
</dbReference>
<name>A0ABS6VRF9_9GAMM</name>
<evidence type="ECO:0000313" key="2">
    <source>
        <dbReference type="EMBL" id="MBW2940903.1"/>
    </source>
</evidence>
<dbReference type="Pfam" id="PF09694">
    <property type="entry name" value="Gcw_chp"/>
    <property type="match status" value="1"/>
</dbReference>
<proteinExistence type="predicted"/>
<dbReference type="EMBL" id="JAHWDQ010000002">
    <property type="protein sequence ID" value="MBW2940903.1"/>
    <property type="molecule type" value="Genomic_DNA"/>
</dbReference>
<reference evidence="2" key="1">
    <citation type="submission" date="2021-07" db="EMBL/GenBank/DDBJ databases">
        <title>Zhongshania sp. CAU 1632 isolated from seawater.</title>
        <authorList>
            <person name="Kim W."/>
        </authorList>
    </citation>
    <scope>NUCLEOTIDE SEQUENCE</scope>
    <source>
        <strain evidence="2">CAU 1632</strain>
    </source>
</reference>
<sequence>MKTMKTLIAASVAAASMTMVAAPASAELSASVSVASMYLWRGFDLSDGSPAVSGDLTYSTGGFYAGVWGSSGDDTYGQEVDYYAGFATQAGPISIDLSVWNYVYPGASAGFADNGDTFGDLSEIILGLGAGPVSLTIYDNVAGGSGYYYYTLGYDVDKFSFLLGGTDNKNEDSNYSHFDVSYAYNDKVSFTFSQMIDEDNDDDLKFVVSYSLPIDM</sequence>
<evidence type="ECO:0000313" key="3">
    <source>
        <dbReference type="Proteomes" id="UP001166291"/>
    </source>
</evidence>
<dbReference type="Proteomes" id="UP001166291">
    <property type="component" value="Unassembled WGS sequence"/>
</dbReference>
<keyword evidence="3" id="KW-1185">Reference proteome</keyword>
<dbReference type="InterPro" id="IPR010239">
    <property type="entry name" value="CHP02001"/>
</dbReference>
<gene>
    <name evidence="2" type="ORF">KXJ70_08960</name>
</gene>
<feature type="signal peptide" evidence="1">
    <location>
        <begin position="1"/>
        <end position="21"/>
    </location>
</feature>
<evidence type="ECO:0000256" key="1">
    <source>
        <dbReference type="SAM" id="SignalP"/>
    </source>
</evidence>
<dbReference type="RefSeq" id="WP_219043165.1">
    <property type="nucleotide sequence ID" value="NZ_JAHWDQ010000002.1"/>
</dbReference>
<feature type="chain" id="PRO_5046661021" evidence="1">
    <location>
        <begin position="22"/>
        <end position="216"/>
    </location>
</feature>
<protein>
    <submittedName>
        <fullName evidence="2">TorF family putative porin</fullName>
    </submittedName>
</protein>